<evidence type="ECO:0000313" key="1">
    <source>
        <dbReference type="EMBL" id="ONI40240.1"/>
    </source>
</evidence>
<accession>A0ACC8XCE1</accession>
<protein>
    <submittedName>
        <fullName evidence="1">Uncharacterized protein</fullName>
    </submittedName>
</protein>
<comment type="caution">
    <text evidence="1">The sequence shown here is derived from an EMBL/GenBank/DDBJ whole genome shotgun (WGS) entry which is preliminary data.</text>
</comment>
<proteinExistence type="predicted"/>
<name>A0ACC8XCE1_9FIRM</name>
<dbReference type="EMBL" id="LJDB01000055">
    <property type="protein sequence ID" value="ONI40240.1"/>
    <property type="molecule type" value="Genomic_DNA"/>
</dbReference>
<sequence>MIVVVATNYLIPEKKQEYMDVVKKLVEETRKEKGCISYVFNEDMDDPNKVAFIEKWESKEALDAHFKAPHFVELTPKLSECRTNREINFYKEII</sequence>
<organism evidence="1 2">
    <name type="scientific">Candidatus Epulonipiscium fishelsonii</name>
    <dbReference type="NCBI Taxonomy" id="77094"/>
    <lineage>
        <taxon>Bacteria</taxon>
        <taxon>Bacillati</taxon>
        <taxon>Bacillota</taxon>
        <taxon>Clostridia</taxon>
        <taxon>Lachnospirales</taxon>
        <taxon>Lachnospiraceae</taxon>
        <taxon>Candidatus Epulonipiscium</taxon>
    </lineage>
</organism>
<gene>
    <name evidence="1" type="ORF">AN396_01330</name>
</gene>
<dbReference type="Proteomes" id="UP000188605">
    <property type="component" value="Unassembled WGS sequence"/>
</dbReference>
<evidence type="ECO:0000313" key="2">
    <source>
        <dbReference type="Proteomes" id="UP000188605"/>
    </source>
</evidence>
<reference evidence="1" key="1">
    <citation type="submission" date="2016-08" db="EMBL/GenBank/DDBJ databases">
        <authorList>
            <person name="Ngugi D.K."/>
            <person name="Miyake S."/>
            <person name="Stingl U."/>
        </authorList>
    </citation>
    <scope>NUCLEOTIDE SEQUENCE</scope>
    <source>
        <strain evidence="1">SCG-B11WGA-EpuloA1</strain>
    </source>
</reference>
<keyword evidence="2" id="KW-1185">Reference proteome</keyword>